<dbReference type="EMBL" id="CM001377">
    <property type="protein sequence ID" value="EHM09459.1"/>
    <property type="molecule type" value="Genomic_DNA"/>
</dbReference>
<dbReference type="STRING" id="926567.TheveDRAFT_0289"/>
<feature type="transmembrane region" description="Helical" evidence="10">
    <location>
        <begin position="415"/>
        <end position="433"/>
    </location>
</feature>
<evidence type="ECO:0000256" key="6">
    <source>
        <dbReference type="ARBA" id="ARBA00022970"/>
    </source>
</evidence>
<evidence type="ECO:0000313" key="11">
    <source>
        <dbReference type="EMBL" id="EHM09459.1"/>
    </source>
</evidence>
<feature type="transmembrane region" description="Helical" evidence="10">
    <location>
        <begin position="97"/>
        <end position="116"/>
    </location>
</feature>
<gene>
    <name evidence="11" type="ORF">TheveDRAFT_0289</name>
</gene>
<dbReference type="GO" id="GO:0006527">
    <property type="term" value="P:L-arginine catabolic process"/>
    <property type="evidence" value="ECO:0007669"/>
    <property type="project" value="UniProtKB-UniRule"/>
</dbReference>
<accession>H0UNX3</accession>
<dbReference type="PIRSF" id="PIRSF006060">
    <property type="entry name" value="AA_transporter"/>
    <property type="match status" value="1"/>
</dbReference>
<dbReference type="GO" id="GO:0043858">
    <property type="term" value="F:arginine:ornithine antiporter activity"/>
    <property type="evidence" value="ECO:0007669"/>
    <property type="project" value="UniProtKB-UniRule"/>
</dbReference>
<evidence type="ECO:0000256" key="5">
    <source>
        <dbReference type="ARBA" id="ARBA00022692"/>
    </source>
</evidence>
<dbReference type="InterPro" id="IPR050367">
    <property type="entry name" value="APC_superfamily"/>
</dbReference>
<keyword evidence="4" id="KW-1003">Cell membrane</keyword>
<dbReference type="GO" id="GO:1903826">
    <property type="term" value="P:L-arginine transmembrane transport"/>
    <property type="evidence" value="ECO:0007669"/>
    <property type="project" value="InterPro"/>
</dbReference>
<evidence type="ECO:0000256" key="3">
    <source>
        <dbReference type="ARBA" id="ARBA00022448"/>
    </source>
</evidence>
<keyword evidence="6" id="KW-0029">Amino-acid transport</keyword>
<dbReference type="PANTHER" id="PTHR42770">
    <property type="entry name" value="AMINO ACID TRANSPORTER-RELATED"/>
    <property type="match status" value="1"/>
</dbReference>
<feature type="transmembrane region" description="Helical" evidence="10">
    <location>
        <begin position="273"/>
        <end position="300"/>
    </location>
</feature>
<evidence type="ECO:0000256" key="8">
    <source>
        <dbReference type="ARBA" id="ARBA00023136"/>
    </source>
</evidence>
<feature type="transmembrane region" description="Helical" evidence="10">
    <location>
        <begin position="328"/>
        <end position="348"/>
    </location>
</feature>
<dbReference type="Pfam" id="PF13520">
    <property type="entry name" value="AA_permease_2"/>
    <property type="match status" value="1"/>
</dbReference>
<dbReference type="OrthoDB" id="9762947at2"/>
<evidence type="ECO:0000256" key="4">
    <source>
        <dbReference type="ARBA" id="ARBA00022475"/>
    </source>
</evidence>
<dbReference type="Proteomes" id="UP000005730">
    <property type="component" value="Chromosome"/>
</dbReference>
<protein>
    <recommendedName>
        <fullName evidence="9">Arginine-ornithine antiporter</fullName>
    </recommendedName>
</protein>
<feature type="transmembrane region" description="Helical" evidence="10">
    <location>
        <begin position="38"/>
        <end position="58"/>
    </location>
</feature>
<dbReference type="Gene3D" id="1.20.1740.10">
    <property type="entry name" value="Amino acid/polyamine transporter I"/>
    <property type="match status" value="1"/>
</dbReference>
<dbReference type="RefSeq" id="WP_006582952.1">
    <property type="nucleotide sequence ID" value="NZ_CM001377.1"/>
</dbReference>
<evidence type="ECO:0000256" key="1">
    <source>
        <dbReference type="ARBA" id="ARBA00004651"/>
    </source>
</evidence>
<evidence type="ECO:0000256" key="10">
    <source>
        <dbReference type="SAM" id="Phobius"/>
    </source>
</evidence>
<dbReference type="NCBIfam" id="TIGR03810">
    <property type="entry name" value="arg_ornith_anti"/>
    <property type="match status" value="1"/>
</dbReference>
<dbReference type="GO" id="GO:0005886">
    <property type="term" value="C:plasma membrane"/>
    <property type="evidence" value="ECO:0007669"/>
    <property type="project" value="UniProtKB-SubCell"/>
</dbReference>
<dbReference type="PANTHER" id="PTHR42770:SF4">
    <property type="entry name" value="ARGININE_ORNITHINE ANTIPORTER-RELATED"/>
    <property type="match status" value="1"/>
</dbReference>
<sequence>MSKKKLGLLSLVALVIGSMIGAGVFSLPSDIARNAGPGAILIGWLITGIGMIALALTYHSLSNRKPELDGGIYSYAKAGFGDFIGFNSAWGYWISSWLGNVAYLVLLFEAVAYFFPVFENRAIAVAGASVVLWSIHLLVLSGIREAAIVNLITTVGKLVPIIFFTAMAFIGFNSDLFKADFWGTGGPFQFGSVLEQVRSTMMVTLWVFIGVEGAVVLSGRAAKKTDVGKATVIGLLCTLGLYILISLVSLGVMPREELIQLKNPTTAYILERLVGAGGAALINMGLIISLSGATLGWTLLAAEIPYVAAEDEVFPYFFSWENSNGSPVSSLWITNGLIQIFLLITLVSESTYQALYTIATAAILVPYLFSALYLLKLATSGETYGRRESTAFDFIISLVASLYSLWLLYAAGLQYLLMCAILYAPGAIFYWQAKREVGEKPFRPTEITFFLFLCTAAIIAIYLMAKGIIKPL</sequence>
<feature type="transmembrane region" description="Helical" evidence="10">
    <location>
        <begin position="354"/>
        <end position="378"/>
    </location>
</feature>
<keyword evidence="8 10" id="KW-0472">Membrane</keyword>
<dbReference type="HOGENOM" id="CLU_007946_1_2_0"/>
<evidence type="ECO:0000313" key="12">
    <source>
        <dbReference type="Proteomes" id="UP000005730"/>
    </source>
</evidence>
<dbReference type="NCBIfam" id="TIGR00905">
    <property type="entry name" value="2A0302"/>
    <property type="match status" value="1"/>
</dbReference>
<name>H0UNX3_9BACT</name>
<evidence type="ECO:0000256" key="9">
    <source>
        <dbReference type="NCBIfam" id="TIGR03810"/>
    </source>
</evidence>
<dbReference type="eggNOG" id="COG0531">
    <property type="taxonomic scope" value="Bacteria"/>
</dbReference>
<dbReference type="InterPro" id="IPR004754">
    <property type="entry name" value="Amino_acid_antiprt"/>
</dbReference>
<feature type="transmembrane region" description="Helical" evidence="10">
    <location>
        <begin position="445"/>
        <end position="465"/>
    </location>
</feature>
<feature type="transmembrane region" description="Helical" evidence="10">
    <location>
        <begin position="390"/>
        <end position="409"/>
    </location>
</feature>
<organism evidence="11 12">
    <name type="scientific">Thermanaerovibrio velox DSM 12556</name>
    <dbReference type="NCBI Taxonomy" id="926567"/>
    <lineage>
        <taxon>Bacteria</taxon>
        <taxon>Thermotogati</taxon>
        <taxon>Synergistota</taxon>
        <taxon>Synergistia</taxon>
        <taxon>Synergistales</taxon>
        <taxon>Synergistaceae</taxon>
        <taxon>Thermanaerovibrio</taxon>
    </lineage>
</organism>
<dbReference type="AlphaFoldDB" id="H0UNX3"/>
<feature type="transmembrane region" description="Helical" evidence="10">
    <location>
        <begin position="122"/>
        <end position="140"/>
    </location>
</feature>
<comment type="subcellular location">
    <subcellularLocation>
        <location evidence="1">Cell membrane</location>
        <topology evidence="1">Multi-pass membrane protein</topology>
    </subcellularLocation>
</comment>
<keyword evidence="12" id="KW-1185">Reference proteome</keyword>
<dbReference type="InterPro" id="IPR022461">
    <property type="entry name" value="Arg/Orn_antiprt_ArcD"/>
</dbReference>
<keyword evidence="7 10" id="KW-1133">Transmembrane helix</keyword>
<feature type="transmembrane region" description="Helical" evidence="10">
    <location>
        <begin position="230"/>
        <end position="253"/>
    </location>
</feature>
<proteinExistence type="inferred from homology"/>
<comment type="similarity">
    <text evidence="2">Belongs to the amino acid-polyamine-organocation (APC) superfamily. Basic amino acid/polyamine antiporter (APA) (TC 2.A.3.2) family.</text>
</comment>
<feature type="transmembrane region" description="Helical" evidence="10">
    <location>
        <begin position="147"/>
        <end position="172"/>
    </location>
</feature>
<keyword evidence="5 10" id="KW-0812">Transmembrane</keyword>
<keyword evidence="3" id="KW-0813">Transport</keyword>
<evidence type="ECO:0000256" key="7">
    <source>
        <dbReference type="ARBA" id="ARBA00022989"/>
    </source>
</evidence>
<evidence type="ECO:0000256" key="2">
    <source>
        <dbReference type="ARBA" id="ARBA00008220"/>
    </source>
</evidence>
<dbReference type="InterPro" id="IPR002293">
    <property type="entry name" value="AA/rel_permease1"/>
</dbReference>
<reference evidence="11 12" key="1">
    <citation type="submission" date="2011-10" db="EMBL/GenBank/DDBJ databases">
        <title>The Noncontiguous Finished genome of Thermanaerovibrio velox DSM 12556.</title>
        <authorList>
            <consortium name="US DOE Joint Genome Institute (JGI-PGF)"/>
            <person name="Lucas S."/>
            <person name="Copeland A."/>
            <person name="Lapidus A."/>
            <person name="Glavina del Rio T."/>
            <person name="Dalin E."/>
            <person name="Tice H."/>
            <person name="Bruce D."/>
            <person name="Goodwin L."/>
            <person name="Pitluck S."/>
            <person name="Peters L."/>
            <person name="Mikhailova N."/>
            <person name="Teshima H."/>
            <person name="Kyrpides N."/>
            <person name="Mavromatis K."/>
            <person name="Ivanova N."/>
            <person name="Markowitz V."/>
            <person name="Cheng J.-F."/>
            <person name="Hugenholtz P."/>
            <person name="Woyke T."/>
            <person name="Wu D."/>
            <person name="Spring S."/>
            <person name="Brambilla E.-M."/>
            <person name="Klenk H.-P."/>
            <person name="Eisen J.A."/>
        </authorList>
    </citation>
    <scope>NUCLEOTIDE SEQUENCE [LARGE SCALE GENOMIC DNA]</scope>
    <source>
        <strain evidence="11 12">DSM 12556</strain>
    </source>
</reference>